<keyword evidence="2" id="KW-1185">Reference proteome</keyword>
<dbReference type="RefSeq" id="WP_026682176.1">
    <property type="nucleotide sequence ID" value="NZ_BAAACY010000145.1"/>
</dbReference>
<protein>
    <submittedName>
        <fullName evidence="1">Ubiquitin</fullName>
    </submittedName>
</protein>
<accession>A0A941DTZ0</accession>
<organism evidence="1 2">
    <name type="scientific">Virgibacillus salarius</name>
    <dbReference type="NCBI Taxonomy" id="447199"/>
    <lineage>
        <taxon>Bacteria</taxon>
        <taxon>Bacillati</taxon>
        <taxon>Bacillota</taxon>
        <taxon>Bacilli</taxon>
        <taxon>Bacillales</taxon>
        <taxon>Bacillaceae</taxon>
        <taxon>Virgibacillus</taxon>
    </lineage>
</organism>
<dbReference type="Pfam" id="PF08817">
    <property type="entry name" value="YukD"/>
    <property type="match status" value="1"/>
</dbReference>
<evidence type="ECO:0000313" key="2">
    <source>
        <dbReference type="Proteomes" id="UP000675284"/>
    </source>
</evidence>
<dbReference type="AlphaFoldDB" id="A0A941DTZ0"/>
<dbReference type="Gene3D" id="3.10.20.90">
    <property type="entry name" value="Phosphatidylinositol 3-kinase Catalytic Subunit, Chain A, domain 1"/>
    <property type="match status" value="1"/>
</dbReference>
<name>A0A941DTZ0_9BACI</name>
<gene>
    <name evidence="1" type="ORF">KCX74_03420</name>
</gene>
<dbReference type="Proteomes" id="UP000675284">
    <property type="component" value="Unassembled WGS sequence"/>
</dbReference>
<reference evidence="1" key="1">
    <citation type="submission" date="2021-04" db="EMBL/GenBank/DDBJ databases">
        <title>Isolation and polyphasic classification of algal microorganism.</title>
        <authorList>
            <person name="Wang S."/>
        </authorList>
    </citation>
    <scope>NUCLEOTIDE SEQUENCE</scope>
    <source>
        <strain evidence="1">720a</strain>
    </source>
</reference>
<proteinExistence type="predicted"/>
<dbReference type="InterPro" id="IPR024962">
    <property type="entry name" value="YukD-like"/>
</dbReference>
<sequence>MYIHVTVNIERYHQENIELRLSDQFMIKQLIDITWQAKQIEGKPREGHWIRVKNKERVYNGGLTLQACGITTGDCIEIL</sequence>
<evidence type="ECO:0000313" key="1">
    <source>
        <dbReference type="EMBL" id="MBR7795089.1"/>
    </source>
</evidence>
<comment type="caution">
    <text evidence="1">The sequence shown here is derived from an EMBL/GenBank/DDBJ whole genome shotgun (WGS) entry which is preliminary data.</text>
</comment>
<dbReference type="EMBL" id="JAGSOT010000006">
    <property type="protein sequence ID" value="MBR7795089.1"/>
    <property type="molecule type" value="Genomic_DNA"/>
</dbReference>